<name>A0A4Y4C3C2_9CORY</name>
<dbReference type="Gene3D" id="1.10.357.10">
    <property type="entry name" value="Tetracycline Repressor, domain 2"/>
    <property type="match status" value="1"/>
</dbReference>
<keyword evidence="2 4" id="KW-0238">DNA-binding</keyword>
<evidence type="ECO:0000256" key="2">
    <source>
        <dbReference type="ARBA" id="ARBA00023125"/>
    </source>
</evidence>
<keyword evidence="3" id="KW-0804">Transcription</keyword>
<dbReference type="Proteomes" id="UP000319986">
    <property type="component" value="Unassembled WGS sequence"/>
</dbReference>
<evidence type="ECO:0000256" key="3">
    <source>
        <dbReference type="ARBA" id="ARBA00023163"/>
    </source>
</evidence>
<sequence>MPGSPIQNPGFAYSQRCNPVSTVPTGSPLEICMPTEPTGRRPGRPRAGTPRLTGEDTAAEILDAAAELFTTEGFGSVTTRRLAEAAGIRQATMYHYFPNKKAILHRLLLATVEHSLDLARELLDGVTDGSALQATGMLRQLARQDAELLFSDTWNVASLYSTPEVNDRSFTEFHQLRAELRAAYTELGRRVLGADDPLLLEVPFHIVESVVTLRSTLTITPDDVGRLTDAVAEAAVSVLRR</sequence>
<dbReference type="InterPro" id="IPR009057">
    <property type="entry name" value="Homeodomain-like_sf"/>
</dbReference>
<evidence type="ECO:0000313" key="6">
    <source>
        <dbReference type="EMBL" id="GEC86626.1"/>
    </source>
</evidence>
<protein>
    <recommendedName>
        <fullName evidence="5">HTH tetR-type domain-containing protein</fullName>
    </recommendedName>
</protein>
<comment type="caution">
    <text evidence="6">The sequence shown here is derived from an EMBL/GenBank/DDBJ whole genome shotgun (WGS) entry which is preliminary data.</text>
</comment>
<keyword evidence="1" id="KW-0805">Transcription regulation</keyword>
<dbReference type="SUPFAM" id="SSF46689">
    <property type="entry name" value="Homeodomain-like"/>
    <property type="match status" value="1"/>
</dbReference>
<dbReference type="EMBL" id="BJNT01000015">
    <property type="protein sequence ID" value="GEC86626.1"/>
    <property type="molecule type" value="Genomic_DNA"/>
</dbReference>
<dbReference type="InterPro" id="IPR050109">
    <property type="entry name" value="HTH-type_TetR-like_transc_reg"/>
</dbReference>
<dbReference type="PANTHER" id="PTHR30055">
    <property type="entry name" value="HTH-TYPE TRANSCRIPTIONAL REGULATOR RUTR"/>
    <property type="match status" value="1"/>
</dbReference>
<feature type="DNA-binding region" description="H-T-H motif" evidence="4">
    <location>
        <begin position="78"/>
        <end position="97"/>
    </location>
</feature>
<reference evidence="6 7" key="1">
    <citation type="submission" date="2019-06" db="EMBL/GenBank/DDBJ databases">
        <title>Whole genome shotgun sequence of Corynebacterium variabile NBRC 15286.</title>
        <authorList>
            <person name="Hosoyama A."/>
            <person name="Uohara A."/>
            <person name="Ohji S."/>
            <person name="Ichikawa N."/>
        </authorList>
    </citation>
    <scope>NUCLEOTIDE SEQUENCE [LARGE SCALE GENOMIC DNA]</scope>
    <source>
        <strain evidence="6 7">NBRC 15286</strain>
    </source>
</reference>
<dbReference type="PANTHER" id="PTHR30055:SF234">
    <property type="entry name" value="HTH-TYPE TRANSCRIPTIONAL REGULATOR BETI"/>
    <property type="match status" value="1"/>
</dbReference>
<dbReference type="GO" id="GO:0003700">
    <property type="term" value="F:DNA-binding transcription factor activity"/>
    <property type="evidence" value="ECO:0007669"/>
    <property type="project" value="TreeGrafter"/>
</dbReference>
<evidence type="ECO:0000256" key="4">
    <source>
        <dbReference type="PROSITE-ProRule" id="PRU00335"/>
    </source>
</evidence>
<dbReference type="GO" id="GO:0000976">
    <property type="term" value="F:transcription cis-regulatory region binding"/>
    <property type="evidence" value="ECO:0007669"/>
    <property type="project" value="TreeGrafter"/>
</dbReference>
<dbReference type="Pfam" id="PF00440">
    <property type="entry name" value="TetR_N"/>
    <property type="match status" value="1"/>
</dbReference>
<proteinExistence type="predicted"/>
<accession>A0A4Y4C3C2</accession>
<evidence type="ECO:0000313" key="7">
    <source>
        <dbReference type="Proteomes" id="UP000319986"/>
    </source>
</evidence>
<evidence type="ECO:0000259" key="5">
    <source>
        <dbReference type="PROSITE" id="PS50977"/>
    </source>
</evidence>
<dbReference type="AlphaFoldDB" id="A0A4Y4C3C2"/>
<dbReference type="InterPro" id="IPR001647">
    <property type="entry name" value="HTH_TetR"/>
</dbReference>
<dbReference type="PRINTS" id="PR00455">
    <property type="entry name" value="HTHTETR"/>
</dbReference>
<feature type="domain" description="HTH tetR-type" evidence="5">
    <location>
        <begin position="55"/>
        <end position="115"/>
    </location>
</feature>
<evidence type="ECO:0000256" key="1">
    <source>
        <dbReference type="ARBA" id="ARBA00023015"/>
    </source>
</evidence>
<dbReference type="PROSITE" id="PS50977">
    <property type="entry name" value="HTH_TETR_2"/>
    <property type="match status" value="1"/>
</dbReference>
<organism evidence="6 7">
    <name type="scientific">Corynebacterium variabile</name>
    <dbReference type="NCBI Taxonomy" id="1727"/>
    <lineage>
        <taxon>Bacteria</taxon>
        <taxon>Bacillati</taxon>
        <taxon>Actinomycetota</taxon>
        <taxon>Actinomycetes</taxon>
        <taxon>Mycobacteriales</taxon>
        <taxon>Corynebacteriaceae</taxon>
        <taxon>Corynebacterium</taxon>
    </lineage>
</organism>
<gene>
    <name evidence="6" type="ORF">CVA01_19400</name>
</gene>